<keyword evidence="2" id="KW-1185">Reference proteome</keyword>
<dbReference type="EMBL" id="JAULSU010000003">
    <property type="protein sequence ID" value="KAK0622651.1"/>
    <property type="molecule type" value="Genomic_DNA"/>
</dbReference>
<gene>
    <name evidence="1" type="ORF">B0T14DRAFT_514211</name>
</gene>
<comment type="caution">
    <text evidence="1">The sequence shown here is derived from an EMBL/GenBank/DDBJ whole genome shotgun (WGS) entry which is preliminary data.</text>
</comment>
<organism evidence="1 2">
    <name type="scientific">Immersiella caudata</name>
    <dbReference type="NCBI Taxonomy" id="314043"/>
    <lineage>
        <taxon>Eukaryota</taxon>
        <taxon>Fungi</taxon>
        <taxon>Dikarya</taxon>
        <taxon>Ascomycota</taxon>
        <taxon>Pezizomycotina</taxon>
        <taxon>Sordariomycetes</taxon>
        <taxon>Sordariomycetidae</taxon>
        <taxon>Sordariales</taxon>
        <taxon>Lasiosphaeriaceae</taxon>
        <taxon>Immersiella</taxon>
    </lineage>
</organism>
<sequence length="92" mass="10909">MRHQRALRQNVAVKMWLINTTKPSLEYFAVPEKAPPDVVLSHTWGDEELSFAEFRFLNDNARRKRGYDKIAKTCRLVRNSSIHYDWVDTRCI</sequence>
<evidence type="ECO:0008006" key="3">
    <source>
        <dbReference type="Google" id="ProtNLM"/>
    </source>
</evidence>
<dbReference type="PANTHER" id="PTHR10622">
    <property type="entry name" value="HET DOMAIN-CONTAINING PROTEIN"/>
    <property type="match status" value="1"/>
</dbReference>
<evidence type="ECO:0000313" key="2">
    <source>
        <dbReference type="Proteomes" id="UP001175000"/>
    </source>
</evidence>
<proteinExistence type="predicted"/>
<evidence type="ECO:0000313" key="1">
    <source>
        <dbReference type="EMBL" id="KAK0622651.1"/>
    </source>
</evidence>
<reference evidence="1" key="1">
    <citation type="submission" date="2023-06" db="EMBL/GenBank/DDBJ databases">
        <title>Genome-scale phylogeny and comparative genomics of the fungal order Sordariales.</title>
        <authorList>
            <consortium name="Lawrence Berkeley National Laboratory"/>
            <person name="Hensen N."/>
            <person name="Bonometti L."/>
            <person name="Westerberg I."/>
            <person name="Brannstrom I.O."/>
            <person name="Guillou S."/>
            <person name="Cros-Aarteil S."/>
            <person name="Calhoun S."/>
            <person name="Haridas S."/>
            <person name="Kuo A."/>
            <person name="Mondo S."/>
            <person name="Pangilinan J."/>
            <person name="Riley R."/>
            <person name="Labutti K."/>
            <person name="Andreopoulos B."/>
            <person name="Lipzen A."/>
            <person name="Chen C."/>
            <person name="Yanf M."/>
            <person name="Daum C."/>
            <person name="Ng V."/>
            <person name="Clum A."/>
            <person name="Steindorff A."/>
            <person name="Ohm R."/>
            <person name="Martin F."/>
            <person name="Silar P."/>
            <person name="Natvig D."/>
            <person name="Lalanne C."/>
            <person name="Gautier V."/>
            <person name="Ament-Velasquez S.L."/>
            <person name="Kruys A."/>
            <person name="Hutchinson M.I."/>
            <person name="Powell A.J."/>
            <person name="Barry K."/>
            <person name="Miller A.N."/>
            <person name="Grigoriev I.V."/>
            <person name="Debuchy R."/>
            <person name="Gladieux P."/>
            <person name="Thoren M.H."/>
            <person name="Johannesson H."/>
        </authorList>
    </citation>
    <scope>NUCLEOTIDE SEQUENCE</scope>
    <source>
        <strain evidence="1">CBS 606.72</strain>
    </source>
</reference>
<name>A0AA39WW32_9PEZI</name>
<dbReference type="PANTHER" id="PTHR10622:SF12">
    <property type="entry name" value="HET DOMAIN-CONTAINING PROTEIN"/>
    <property type="match status" value="1"/>
</dbReference>
<dbReference type="AlphaFoldDB" id="A0AA39WW32"/>
<dbReference type="Proteomes" id="UP001175000">
    <property type="component" value="Unassembled WGS sequence"/>
</dbReference>
<accession>A0AA39WW32</accession>
<protein>
    <recommendedName>
        <fullName evidence="3">Heterokaryon incompatibility domain-containing protein</fullName>
    </recommendedName>
</protein>